<dbReference type="Gene3D" id="1.10.287.950">
    <property type="entry name" value="Methyl-accepting chemotaxis protein"/>
    <property type="match status" value="1"/>
</dbReference>
<dbReference type="AlphaFoldDB" id="Q2RY70"/>
<accession>Q2RY70</accession>
<dbReference type="PRINTS" id="PR00260">
    <property type="entry name" value="CHEMTRNSDUCR"/>
</dbReference>
<dbReference type="SUPFAM" id="SSF58104">
    <property type="entry name" value="Methyl-accepting chemotaxis protein (MCP) signaling domain"/>
    <property type="match status" value="1"/>
</dbReference>
<dbReference type="eggNOG" id="COG0840">
    <property type="taxonomic scope" value="Bacteria"/>
</dbReference>
<dbReference type="DNASU" id="3834181"/>
<dbReference type="EMBL" id="CP000230">
    <property type="protein sequence ID" value="ABC20925.1"/>
    <property type="molecule type" value="Genomic_DNA"/>
</dbReference>
<dbReference type="PATRIC" id="fig|269796.9.peg.174"/>
<feature type="domain" description="Methyl-accepting transducer" evidence="4">
    <location>
        <begin position="182"/>
        <end position="418"/>
    </location>
</feature>
<dbReference type="InterPro" id="IPR009050">
    <property type="entry name" value="Globin-like_sf"/>
</dbReference>
<evidence type="ECO:0000313" key="5">
    <source>
        <dbReference type="EMBL" id="ABC20925.1"/>
    </source>
</evidence>
<evidence type="ECO:0000256" key="1">
    <source>
        <dbReference type="ARBA" id="ARBA00023224"/>
    </source>
</evidence>
<dbReference type="PhylomeDB" id="Q2RY70"/>
<dbReference type="GO" id="GO:0019825">
    <property type="term" value="F:oxygen binding"/>
    <property type="evidence" value="ECO:0007669"/>
    <property type="project" value="InterPro"/>
</dbReference>
<evidence type="ECO:0000256" key="3">
    <source>
        <dbReference type="PROSITE-ProRule" id="PRU00284"/>
    </source>
</evidence>
<dbReference type="InterPro" id="IPR004090">
    <property type="entry name" value="Chemotax_Me-accpt_rcpt"/>
</dbReference>
<gene>
    <name evidence="5" type="ordered locus">Rru_A0120</name>
</gene>
<dbReference type="InterPro" id="IPR039379">
    <property type="entry name" value="Protoglobin_sensor_dom"/>
</dbReference>
<organism evidence="5 6">
    <name type="scientific">Rhodospirillum rubrum (strain ATCC 11170 / ATH 1.1.1 / DSM 467 / LMG 4362 / NCIMB 8255 / S1)</name>
    <dbReference type="NCBI Taxonomy" id="269796"/>
    <lineage>
        <taxon>Bacteria</taxon>
        <taxon>Pseudomonadati</taxon>
        <taxon>Pseudomonadota</taxon>
        <taxon>Alphaproteobacteria</taxon>
        <taxon>Rhodospirillales</taxon>
        <taxon>Rhodospirillaceae</taxon>
        <taxon>Rhodospirillum</taxon>
    </lineage>
</organism>
<evidence type="ECO:0000256" key="2">
    <source>
        <dbReference type="ARBA" id="ARBA00029447"/>
    </source>
</evidence>
<dbReference type="SMART" id="SM00283">
    <property type="entry name" value="MA"/>
    <property type="match status" value="1"/>
</dbReference>
<dbReference type="GO" id="GO:0007165">
    <property type="term" value="P:signal transduction"/>
    <property type="evidence" value="ECO:0007669"/>
    <property type="project" value="UniProtKB-KW"/>
</dbReference>
<evidence type="ECO:0000259" key="4">
    <source>
        <dbReference type="PROSITE" id="PS50111"/>
    </source>
</evidence>
<dbReference type="Pfam" id="PF11563">
    <property type="entry name" value="Protoglobin"/>
    <property type="match status" value="1"/>
</dbReference>
<protein>
    <submittedName>
        <fullName evidence="5">Chemotaxis sensory transducer</fullName>
    </submittedName>
</protein>
<dbReference type="PANTHER" id="PTHR32089:SF112">
    <property type="entry name" value="LYSOZYME-LIKE PROTEIN-RELATED"/>
    <property type="match status" value="1"/>
</dbReference>
<dbReference type="InterPro" id="IPR012292">
    <property type="entry name" value="Globin/Proto"/>
</dbReference>
<dbReference type="InterPro" id="IPR004089">
    <property type="entry name" value="MCPsignal_dom"/>
</dbReference>
<dbReference type="SUPFAM" id="SSF46458">
    <property type="entry name" value="Globin-like"/>
    <property type="match status" value="1"/>
</dbReference>
<dbReference type="GO" id="GO:0006935">
    <property type="term" value="P:chemotaxis"/>
    <property type="evidence" value="ECO:0007669"/>
    <property type="project" value="InterPro"/>
</dbReference>
<dbReference type="HOGENOM" id="CLU_000445_21_4_5"/>
<dbReference type="PROSITE" id="PS50111">
    <property type="entry name" value="CHEMOTAXIS_TRANSDUC_2"/>
    <property type="match status" value="1"/>
</dbReference>
<evidence type="ECO:0000313" key="6">
    <source>
        <dbReference type="Proteomes" id="UP000001929"/>
    </source>
</evidence>
<dbReference type="Pfam" id="PF00015">
    <property type="entry name" value="MCPsignal"/>
    <property type="match status" value="1"/>
</dbReference>
<dbReference type="Gene3D" id="1.10.490.10">
    <property type="entry name" value="Globins"/>
    <property type="match status" value="1"/>
</dbReference>
<proteinExistence type="inferred from homology"/>
<keyword evidence="6" id="KW-1185">Reference proteome</keyword>
<keyword evidence="1 3" id="KW-0807">Transducer</keyword>
<reference evidence="5 6" key="1">
    <citation type="journal article" date="2011" name="Stand. Genomic Sci.">
        <title>Complete genome sequence of Rhodospirillum rubrum type strain (S1).</title>
        <authorList>
            <person name="Munk A.C."/>
            <person name="Copeland A."/>
            <person name="Lucas S."/>
            <person name="Lapidus A."/>
            <person name="Del Rio T.G."/>
            <person name="Barry K."/>
            <person name="Detter J.C."/>
            <person name="Hammon N."/>
            <person name="Israni S."/>
            <person name="Pitluck S."/>
            <person name="Brettin T."/>
            <person name="Bruce D."/>
            <person name="Han C."/>
            <person name="Tapia R."/>
            <person name="Gilna P."/>
            <person name="Schmutz J."/>
            <person name="Larimer F."/>
            <person name="Land M."/>
            <person name="Kyrpides N.C."/>
            <person name="Mavromatis K."/>
            <person name="Richardson P."/>
            <person name="Rohde M."/>
            <person name="Goker M."/>
            <person name="Klenk H.P."/>
            <person name="Zhang Y."/>
            <person name="Roberts G.P."/>
            <person name="Reslewic S."/>
            <person name="Schwartz D.C."/>
        </authorList>
    </citation>
    <scope>NUCLEOTIDE SEQUENCE [LARGE SCALE GENOMIC DNA]</scope>
    <source>
        <strain evidence="6">ATCC 11170 / ATH 1.1.1 / DSM 467 / LMG 4362 / NCIMB 8255 / S1</strain>
    </source>
</reference>
<dbReference type="KEGG" id="rru:Rru_A0120"/>
<dbReference type="STRING" id="269796.Rru_A0120"/>
<dbReference type="InterPro" id="IPR044398">
    <property type="entry name" value="Globin-sensor_dom"/>
</dbReference>
<dbReference type="EnsemblBacteria" id="ABC20925">
    <property type="protein sequence ID" value="ABC20925"/>
    <property type="gene ID" value="Rru_A0120"/>
</dbReference>
<name>Q2RY70_RHORT</name>
<dbReference type="GO" id="GO:0016020">
    <property type="term" value="C:membrane"/>
    <property type="evidence" value="ECO:0007669"/>
    <property type="project" value="InterPro"/>
</dbReference>
<dbReference type="PANTHER" id="PTHR32089">
    <property type="entry name" value="METHYL-ACCEPTING CHEMOTAXIS PROTEIN MCPB"/>
    <property type="match status" value="1"/>
</dbReference>
<dbReference type="Proteomes" id="UP000001929">
    <property type="component" value="Chromosome"/>
</dbReference>
<dbReference type="GO" id="GO:0020037">
    <property type="term" value="F:heme binding"/>
    <property type="evidence" value="ECO:0007669"/>
    <property type="project" value="InterPro"/>
</dbReference>
<dbReference type="GO" id="GO:0004888">
    <property type="term" value="F:transmembrane signaling receptor activity"/>
    <property type="evidence" value="ECO:0007669"/>
    <property type="project" value="InterPro"/>
</dbReference>
<sequence length="445" mass="47442">MGKALEIDLGNRLQALDIDGPTREILRECRPIIEKIIDEAVLDSYNKILAYPEVRDAYAGMKIEDACQAQRTHWIDDVFAGTFAEEQIRNGVEIFSKRQRQGLSLRWYFCFYSNILRCMIAAVYPQYRRDKEKLQRVIGALTRTVMFELEIASTAYMHSAQEQVAVALNDAAGQFERQVAGVVEQVASSIGHVSTASGLLAVVANQTARESDTAATAASQTSENIGTVATATEQLTSSIQEISSQVGKAAAITDSAVEEAQRTNDLVQGLAGAVGKIGDVVRLINDIAAQTNLLALNATIEAARAGNAGKGFAVVAGEVKSLARQTSRATDEISAQISAVQKATRDAVAAIQSIGGTIVTINQTSTAVASAVEEQRAATREIARSVDEAARGGALVTNTIGEVSALAGKTDSTMRDLSGTVSTLSDQATVLSEQVDQFLRKIRSA</sequence>
<dbReference type="CDD" id="cd01068">
    <property type="entry name" value="globin_sensor"/>
    <property type="match status" value="1"/>
</dbReference>
<dbReference type="RefSeq" id="WP_011387881.1">
    <property type="nucleotide sequence ID" value="NC_007643.1"/>
</dbReference>
<comment type="similarity">
    <text evidence="2">Belongs to the methyl-accepting chemotaxis (MCP) protein family.</text>
</comment>